<feature type="transmembrane region" description="Helical" evidence="6">
    <location>
        <begin position="270"/>
        <end position="294"/>
    </location>
</feature>
<feature type="transmembrane region" description="Helical" evidence="6">
    <location>
        <begin position="55"/>
        <end position="80"/>
    </location>
</feature>
<accession>A0ABY4B0I8</accession>
<dbReference type="PANTHER" id="PTHR30250:SF11">
    <property type="entry name" value="O-ANTIGEN TRANSPORTER-RELATED"/>
    <property type="match status" value="1"/>
</dbReference>
<proteinExistence type="predicted"/>
<evidence type="ECO:0000313" key="7">
    <source>
        <dbReference type="EMBL" id="UOE31862.1"/>
    </source>
</evidence>
<feature type="transmembrane region" description="Helical" evidence="6">
    <location>
        <begin position="132"/>
        <end position="154"/>
    </location>
</feature>
<evidence type="ECO:0000256" key="2">
    <source>
        <dbReference type="ARBA" id="ARBA00022475"/>
    </source>
</evidence>
<feature type="transmembrane region" description="Helical" evidence="6">
    <location>
        <begin position="315"/>
        <end position="338"/>
    </location>
</feature>
<evidence type="ECO:0000313" key="8">
    <source>
        <dbReference type="Proteomes" id="UP000831390"/>
    </source>
</evidence>
<keyword evidence="8" id="KW-1185">Reference proteome</keyword>
<evidence type="ECO:0000256" key="4">
    <source>
        <dbReference type="ARBA" id="ARBA00022989"/>
    </source>
</evidence>
<sequence length="479" mass="51998">MKQRIFRFAQQYLQPLRQNGSFARNFVLTLSGSAAVTMLGFLLTPVMVRLYAPAAYGQFAVFTSVVSTLSTVTMLSYPAALLLPESPGQFRALVQLAVVLACGGALLVLLSVALGGSWLLRQLPPAAGTGGLLYALPLLLLLANLNIILGGWYVRTKRFGSRSSIEVAAALGGRSVTIGWGWWGGGSVGGLLLGEVTNRLAATVSMTLGPLRREFKTLWEAFSWRQLRSVAREYAEFPLYVLPSNLISLLSAQLPVYLLGLGFGATSVGLYAFSAGLLEIPVNLLGGAVLPVFWQKASEMQRQDPGRLPALTLRLYYQLLYLGVLPFGIITVFGDVIFKFAFGVRWELAGVYTGYLGYYYVFKLMSQATSPIYNVIGKQRYLLLSNVCLLLARAVALGLGLWRHNLNLALLLFGVGSLTATFLTDLHILSLLKLPVGRIAGHSLLLLATALAVLVASRWGLEQLFPALVGHSTLRFLCF</sequence>
<gene>
    <name evidence="7" type="ORF">MTP16_12020</name>
</gene>
<dbReference type="Pfam" id="PF13440">
    <property type="entry name" value="Polysacc_synt_3"/>
    <property type="match status" value="1"/>
</dbReference>
<evidence type="ECO:0000256" key="3">
    <source>
        <dbReference type="ARBA" id="ARBA00022692"/>
    </source>
</evidence>
<protein>
    <submittedName>
        <fullName evidence="7">Oligosaccharide flippase family protein</fullName>
    </submittedName>
</protein>
<reference evidence="7 8" key="1">
    <citation type="submission" date="2022-03" db="EMBL/GenBank/DDBJ databases">
        <title>Hymenobactersp. isolated from the air.</title>
        <authorList>
            <person name="Won M."/>
            <person name="Kwon S.-W."/>
        </authorList>
    </citation>
    <scope>NUCLEOTIDE SEQUENCE [LARGE SCALE GENOMIC DNA]</scope>
    <source>
        <strain evidence="7 8">KACC 22596</strain>
    </source>
</reference>
<evidence type="ECO:0000256" key="1">
    <source>
        <dbReference type="ARBA" id="ARBA00004651"/>
    </source>
</evidence>
<keyword evidence="3 6" id="KW-0812">Transmembrane</keyword>
<comment type="subcellular location">
    <subcellularLocation>
        <location evidence="1">Cell membrane</location>
        <topology evidence="1">Multi-pass membrane protein</topology>
    </subcellularLocation>
</comment>
<keyword evidence="5 6" id="KW-0472">Membrane</keyword>
<feature type="transmembrane region" description="Helical" evidence="6">
    <location>
        <begin position="381"/>
        <end position="402"/>
    </location>
</feature>
<dbReference type="RefSeq" id="WP_243508778.1">
    <property type="nucleotide sequence ID" value="NZ_CP094534.1"/>
</dbReference>
<evidence type="ECO:0000256" key="5">
    <source>
        <dbReference type="ARBA" id="ARBA00023136"/>
    </source>
</evidence>
<feature type="transmembrane region" description="Helical" evidence="6">
    <location>
        <begin position="21"/>
        <end position="43"/>
    </location>
</feature>
<feature type="transmembrane region" description="Helical" evidence="6">
    <location>
        <begin position="444"/>
        <end position="461"/>
    </location>
</feature>
<feature type="transmembrane region" description="Helical" evidence="6">
    <location>
        <begin position="92"/>
        <end position="120"/>
    </location>
</feature>
<feature type="transmembrane region" description="Helical" evidence="6">
    <location>
        <begin position="344"/>
        <end position="361"/>
    </location>
</feature>
<feature type="transmembrane region" description="Helical" evidence="6">
    <location>
        <begin position="408"/>
        <end position="432"/>
    </location>
</feature>
<dbReference type="EMBL" id="CP094534">
    <property type="protein sequence ID" value="UOE31862.1"/>
    <property type="molecule type" value="Genomic_DNA"/>
</dbReference>
<keyword evidence="2" id="KW-1003">Cell membrane</keyword>
<organism evidence="7 8">
    <name type="scientific">Hymenobacter monticola</name>
    <dbReference type="NCBI Taxonomy" id="1705399"/>
    <lineage>
        <taxon>Bacteria</taxon>
        <taxon>Pseudomonadati</taxon>
        <taxon>Bacteroidota</taxon>
        <taxon>Cytophagia</taxon>
        <taxon>Cytophagales</taxon>
        <taxon>Hymenobacteraceae</taxon>
        <taxon>Hymenobacter</taxon>
    </lineage>
</organism>
<dbReference type="Proteomes" id="UP000831390">
    <property type="component" value="Chromosome"/>
</dbReference>
<evidence type="ECO:0000256" key="6">
    <source>
        <dbReference type="SAM" id="Phobius"/>
    </source>
</evidence>
<name>A0ABY4B0I8_9BACT</name>
<dbReference type="PANTHER" id="PTHR30250">
    <property type="entry name" value="PST FAMILY PREDICTED COLANIC ACID TRANSPORTER"/>
    <property type="match status" value="1"/>
</dbReference>
<feature type="transmembrane region" description="Helical" evidence="6">
    <location>
        <begin position="237"/>
        <end position="258"/>
    </location>
</feature>
<keyword evidence="4 6" id="KW-1133">Transmembrane helix</keyword>
<dbReference type="InterPro" id="IPR050833">
    <property type="entry name" value="Poly_Biosynth_Transport"/>
</dbReference>